<evidence type="ECO:0000256" key="6">
    <source>
        <dbReference type="SAM" id="MobiDB-lite"/>
    </source>
</evidence>
<evidence type="ECO:0000256" key="2">
    <source>
        <dbReference type="ARBA" id="ARBA00022723"/>
    </source>
</evidence>
<dbReference type="InterPro" id="IPR013149">
    <property type="entry name" value="ADH-like_C"/>
</dbReference>
<dbReference type="AlphaFoldDB" id="A0A3S8Z909"/>
<gene>
    <name evidence="9" type="ORF">EJO69_06520</name>
</gene>
<evidence type="ECO:0008006" key="11">
    <source>
        <dbReference type="Google" id="ProtNLM"/>
    </source>
</evidence>
<feature type="compositionally biased region" description="Basic residues" evidence="6">
    <location>
        <begin position="29"/>
        <end position="52"/>
    </location>
</feature>
<feature type="domain" description="Alcohol dehydrogenase-like N-terminal" evidence="8">
    <location>
        <begin position="119"/>
        <end position="232"/>
    </location>
</feature>
<evidence type="ECO:0000256" key="3">
    <source>
        <dbReference type="ARBA" id="ARBA00022833"/>
    </source>
</evidence>
<proteinExistence type="inferred from homology"/>
<keyword evidence="10" id="KW-1185">Reference proteome</keyword>
<organism evidence="9 10">
    <name type="scientific">Flaviflexus salsibiostraticola</name>
    <dbReference type="NCBI Taxonomy" id="1282737"/>
    <lineage>
        <taxon>Bacteria</taxon>
        <taxon>Bacillati</taxon>
        <taxon>Actinomycetota</taxon>
        <taxon>Actinomycetes</taxon>
        <taxon>Actinomycetales</taxon>
        <taxon>Actinomycetaceae</taxon>
        <taxon>Flaviflexus</taxon>
    </lineage>
</organism>
<evidence type="ECO:0000259" key="7">
    <source>
        <dbReference type="Pfam" id="PF00107"/>
    </source>
</evidence>
<dbReference type="InterPro" id="IPR002328">
    <property type="entry name" value="ADH_Zn_CS"/>
</dbReference>
<dbReference type="OrthoDB" id="3987021at2"/>
<feature type="domain" description="Alcohol dehydrogenase-like C-terminal" evidence="7">
    <location>
        <begin position="273"/>
        <end position="401"/>
    </location>
</feature>
<evidence type="ECO:0000313" key="9">
    <source>
        <dbReference type="EMBL" id="AZN30000.1"/>
    </source>
</evidence>
<sequence length="447" mass="47284">MEPDLRGRPRTHGLDPRRHGVRSQGRGDLRRHRRRPVRLARGGRGRHGRAAPHLRAGPGEDRPLRRSVRHLRASAGRHDGHLGRSPGIHSEGQPGVRAIVKTGDGQVGLREVADLPGPGPGTITVNVAATGICGTDRNEIRGTDGMIPRILGHEVSGVVAAIGDPVPGVPIGVEVGDRVVMETDAYLCRACHWCRTEQFNRCPHRTGIGRTAEGGLAEKINIRADAVHRLPDSVPLLEGALLEPLAVAVHSVLEGPFRVGPGSTVVVTGPGTMGQLTAQVCTAVGARVIMVGLDRHEARLRTAKDNGAYAAVSSESTDVRALIDSLTDGMGADHVFECSGSVAQVNSGLSYLGKGGKLGLVAFYKEPLTIDAMQVVHNELEIVGCRGKRASSFRTALALLDEGRLSLSPLIGSVRSLDEWDEAIEEVGRGLKVIMLPGGAALDSPLP</sequence>
<keyword evidence="2 5" id="KW-0479">Metal-binding</keyword>
<dbReference type="PANTHER" id="PTHR43401:SF2">
    <property type="entry name" value="L-THREONINE 3-DEHYDROGENASE"/>
    <property type="match status" value="1"/>
</dbReference>
<dbReference type="Gene3D" id="3.40.50.720">
    <property type="entry name" value="NAD(P)-binding Rossmann-like Domain"/>
    <property type="match status" value="1"/>
</dbReference>
<feature type="region of interest" description="Disordered" evidence="6">
    <location>
        <begin position="1"/>
        <end position="65"/>
    </location>
</feature>
<dbReference type="SUPFAM" id="SSF51735">
    <property type="entry name" value="NAD(P)-binding Rossmann-fold domains"/>
    <property type="match status" value="1"/>
</dbReference>
<evidence type="ECO:0000256" key="1">
    <source>
        <dbReference type="ARBA" id="ARBA00001947"/>
    </source>
</evidence>
<protein>
    <recommendedName>
        <fullName evidence="11">Enoyl reductase (ER) domain-containing protein</fullName>
    </recommendedName>
</protein>
<keyword evidence="3 5" id="KW-0862">Zinc</keyword>
<dbReference type="InterPro" id="IPR011032">
    <property type="entry name" value="GroES-like_sf"/>
</dbReference>
<dbReference type="Pfam" id="PF00107">
    <property type="entry name" value="ADH_zinc_N"/>
    <property type="match status" value="1"/>
</dbReference>
<dbReference type="Proteomes" id="UP000270021">
    <property type="component" value="Chromosome"/>
</dbReference>
<dbReference type="SUPFAM" id="SSF50129">
    <property type="entry name" value="GroES-like"/>
    <property type="match status" value="1"/>
</dbReference>
<feature type="region of interest" description="Disordered" evidence="6">
    <location>
        <begin position="75"/>
        <end position="94"/>
    </location>
</feature>
<dbReference type="Gene3D" id="3.90.180.10">
    <property type="entry name" value="Medium-chain alcohol dehydrogenases, catalytic domain"/>
    <property type="match status" value="1"/>
</dbReference>
<reference evidence="9 10" key="1">
    <citation type="submission" date="2018-12" db="EMBL/GenBank/DDBJ databases">
        <title>Complete genome sequence of Flaviflexus salsibiostraticola KCTC 33148.</title>
        <authorList>
            <person name="Bae J.-W."/>
        </authorList>
    </citation>
    <scope>NUCLEOTIDE SEQUENCE [LARGE SCALE GENOMIC DNA]</scope>
    <source>
        <strain evidence="9 10">KCTC 33148</strain>
    </source>
</reference>
<comment type="similarity">
    <text evidence="5">Belongs to the zinc-containing alcohol dehydrogenase family.</text>
</comment>
<accession>A0A3S8Z909</accession>
<evidence type="ECO:0000256" key="4">
    <source>
        <dbReference type="ARBA" id="ARBA00023002"/>
    </source>
</evidence>
<name>A0A3S8Z909_9ACTO</name>
<dbReference type="InterPro" id="IPR036291">
    <property type="entry name" value="NAD(P)-bd_dom_sf"/>
</dbReference>
<dbReference type="EMBL" id="CP034438">
    <property type="protein sequence ID" value="AZN30000.1"/>
    <property type="molecule type" value="Genomic_DNA"/>
</dbReference>
<dbReference type="PANTHER" id="PTHR43401">
    <property type="entry name" value="L-THREONINE 3-DEHYDROGENASE"/>
    <property type="match status" value="1"/>
</dbReference>
<keyword evidence="4" id="KW-0560">Oxidoreductase</keyword>
<dbReference type="PROSITE" id="PS00059">
    <property type="entry name" value="ADH_ZINC"/>
    <property type="match status" value="1"/>
</dbReference>
<dbReference type="InterPro" id="IPR050129">
    <property type="entry name" value="Zn_alcohol_dh"/>
</dbReference>
<evidence type="ECO:0000259" key="8">
    <source>
        <dbReference type="Pfam" id="PF08240"/>
    </source>
</evidence>
<comment type="cofactor">
    <cofactor evidence="1 5">
        <name>Zn(2+)</name>
        <dbReference type="ChEBI" id="CHEBI:29105"/>
    </cofactor>
</comment>
<dbReference type="GO" id="GO:0008270">
    <property type="term" value="F:zinc ion binding"/>
    <property type="evidence" value="ECO:0007669"/>
    <property type="project" value="InterPro"/>
</dbReference>
<evidence type="ECO:0000313" key="10">
    <source>
        <dbReference type="Proteomes" id="UP000270021"/>
    </source>
</evidence>
<dbReference type="Pfam" id="PF08240">
    <property type="entry name" value="ADH_N"/>
    <property type="match status" value="1"/>
</dbReference>
<dbReference type="KEGG" id="fsl:EJO69_06520"/>
<dbReference type="GO" id="GO:0016491">
    <property type="term" value="F:oxidoreductase activity"/>
    <property type="evidence" value="ECO:0007669"/>
    <property type="project" value="UniProtKB-KW"/>
</dbReference>
<dbReference type="InterPro" id="IPR013154">
    <property type="entry name" value="ADH-like_N"/>
</dbReference>
<evidence type="ECO:0000256" key="5">
    <source>
        <dbReference type="RuleBase" id="RU361277"/>
    </source>
</evidence>
<feature type="compositionally biased region" description="Basic and acidic residues" evidence="6">
    <location>
        <begin position="1"/>
        <end position="18"/>
    </location>
</feature>